<reference evidence="19" key="2">
    <citation type="submission" date="2023-01" db="EMBL/GenBank/DDBJ databases">
        <title>Draft genome sequence of Devosia yakushimensis strain NBRC 103855.</title>
        <authorList>
            <person name="Sun Q."/>
            <person name="Mori K."/>
        </authorList>
    </citation>
    <scope>NUCLEOTIDE SEQUENCE</scope>
    <source>
        <strain evidence="19">NBRC 103855</strain>
    </source>
</reference>
<dbReference type="RefSeq" id="WP_284394272.1">
    <property type="nucleotide sequence ID" value="NZ_BSNG01000004.1"/>
</dbReference>
<dbReference type="Pfam" id="PF12705">
    <property type="entry name" value="PDDEXK_1"/>
    <property type="match status" value="1"/>
</dbReference>
<dbReference type="PANTHER" id="PTHR11070:SF2">
    <property type="entry name" value="ATP-DEPENDENT DNA HELICASE SRS2"/>
    <property type="match status" value="1"/>
</dbReference>
<keyword evidence="10" id="KW-0413">Isomerase</keyword>
<accession>A0ABQ5UJY4</accession>
<evidence type="ECO:0000256" key="12">
    <source>
        <dbReference type="ARBA" id="ARBA00034808"/>
    </source>
</evidence>
<feature type="binding site" evidence="15">
    <location>
        <begin position="31"/>
        <end position="38"/>
    </location>
    <ligand>
        <name>ATP</name>
        <dbReference type="ChEBI" id="CHEBI:30616"/>
    </ligand>
</feature>
<keyword evidence="20" id="KW-1185">Reference proteome</keyword>
<evidence type="ECO:0000256" key="15">
    <source>
        <dbReference type="PROSITE-ProRule" id="PRU00560"/>
    </source>
</evidence>
<organism evidence="19 20">
    <name type="scientific">Devosia yakushimensis</name>
    <dbReference type="NCBI Taxonomy" id="470028"/>
    <lineage>
        <taxon>Bacteria</taxon>
        <taxon>Pseudomonadati</taxon>
        <taxon>Pseudomonadota</taxon>
        <taxon>Alphaproteobacteria</taxon>
        <taxon>Hyphomicrobiales</taxon>
        <taxon>Devosiaceae</taxon>
        <taxon>Devosia</taxon>
    </lineage>
</organism>
<evidence type="ECO:0000256" key="8">
    <source>
        <dbReference type="ARBA" id="ARBA00023125"/>
    </source>
</evidence>
<dbReference type="InterPro" id="IPR038726">
    <property type="entry name" value="PDDEXK_AddAB-type"/>
</dbReference>
<evidence type="ECO:0000256" key="4">
    <source>
        <dbReference type="ARBA" id="ARBA00022801"/>
    </source>
</evidence>
<comment type="catalytic activity">
    <reaction evidence="14">
        <text>ATP + H2O = ADP + phosphate + H(+)</text>
        <dbReference type="Rhea" id="RHEA:13065"/>
        <dbReference type="ChEBI" id="CHEBI:15377"/>
        <dbReference type="ChEBI" id="CHEBI:15378"/>
        <dbReference type="ChEBI" id="CHEBI:30616"/>
        <dbReference type="ChEBI" id="CHEBI:43474"/>
        <dbReference type="ChEBI" id="CHEBI:456216"/>
        <dbReference type="EC" id="5.6.2.4"/>
    </reaction>
</comment>
<comment type="caution">
    <text evidence="19">The sequence shown here is derived from an EMBL/GenBank/DDBJ whole genome shotgun (WGS) entry which is preliminary data.</text>
</comment>
<reference evidence="19" key="1">
    <citation type="journal article" date="2014" name="Int. J. Syst. Evol. Microbiol.">
        <title>Complete genome of a new Firmicutes species belonging to the dominant human colonic microbiota ('Ruminococcus bicirculans') reveals two chromosomes and a selective capacity to utilize plant glucans.</title>
        <authorList>
            <consortium name="NISC Comparative Sequencing Program"/>
            <person name="Wegmann U."/>
            <person name="Louis P."/>
            <person name="Goesmann A."/>
            <person name="Henrissat B."/>
            <person name="Duncan S.H."/>
            <person name="Flint H.J."/>
        </authorList>
    </citation>
    <scope>NUCLEOTIDE SEQUENCE</scope>
    <source>
        <strain evidence="19">NBRC 103855</strain>
    </source>
</reference>
<comment type="catalytic activity">
    <reaction evidence="11">
        <text>Couples ATP hydrolysis with the unwinding of duplex DNA by translocating in the 3'-5' direction.</text>
        <dbReference type="EC" id="5.6.2.4"/>
    </reaction>
</comment>
<dbReference type="InterPro" id="IPR014017">
    <property type="entry name" value="DNA_helicase_UvrD-like_C"/>
</dbReference>
<dbReference type="PROSITE" id="PS51198">
    <property type="entry name" value="UVRD_HELICASE_ATP_BIND"/>
    <property type="match status" value="1"/>
</dbReference>
<dbReference type="InterPro" id="IPR000212">
    <property type="entry name" value="DNA_helicase_UvrD/REP"/>
</dbReference>
<dbReference type="Pfam" id="PF13361">
    <property type="entry name" value="UvrD_C"/>
    <property type="match status" value="1"/>
</dbReference>
<evidence type="ECO:0000256" key="6">
    <source>
        <dbReference type="ARBA" id="ARBA00022839"/>
    </source>
</evidence>
<feature type="region of interest" description="Disordered" evidence="16">
    <location>
        <begin position="532"/>
        <end position="554"/>
    </location>
</feature>
<dbReference type="PROSITE" id="PS51217">
    <property type="entry name" value="UVRD_HELICASE_CTER"/>
    <property type="match status" value="1"/>
</dbReference>
<dbReference type="InterPro" id="IPR014016">
    <property type="entry name" value="UvrD-like_ATP-bd"/>
</dbReference>
<evidence type="ECO:0000256" key="3">
    <source>
        <dbReference type="ARBA" id="ARBA00022763"/>
    </source>
</evidence>
<keyword evidence="6" id="KW-0269">Exonuclease</keyword>
<evidence type="ECO:0000256" key="7">
    <source>
        <dbReference type="ARBA" id="ARBA00022840"/>
    </source>
</evidence>
<dbReference type="GO" id="GO:0004386">
    <property type="term" value="F:helicase activity"/>
    <property type="evidence" value="ECO:0007669"/>
    <property type="project" value="UniProtKB-KW"/>
</dbReference>
<dbReference type="InterPro" id="IPR011335">
    <property type="entry name" value="Restrct_endonuc-II-like"/>
</dbReference>
<name>A0ABQ5UJY4_9HYPH</name>
<evidence type="ECO:0000256" key="1">
    <source>
        <dbReference type="ARBA" id="ARBA00022722"/>
    </source>
</evidence>
<evidence type="ECO:0000256" key="10">
    <source>
        <dbReference type="ARBA" id="ARBA00023235"/>
    </source>
</evidence>
<dbReference type="InterPro" id="IPR027417">
    <property type="entry name" value="P-loop_NTPase"/>
</dbReference>
<dbReference type="EC" id="5.6.2.4" evidence="12"/>
<keyword evidence="7 15" id="KW-0067">ATP-binding</keyword>
<dbReference type="Proteomes" id="UP001161406">
    <property type="component" value="Unassembled WGS sequence"/>
</dbReference>
<dbReference type="PANTHER" id="PTHR11070">
    <property type="entry name" value="UVRD / RECB / PCRA DNA HELICASE FAMILY MEMBER"/>
    <property type="match status" value="1"/>
</dbReference>
<gene>
    <name evidence="19" type="ORF">GCM10007913_42950</name>
</gene>
<keyword evidence="5 15" id="KW-0347">Helicase</keyword>
<evidence type="ECO:0000313" key="19">
    <source>
        <dbReference type="EMBL" id="GLQ12362.1"/>
    </source>
</evidence>
<evidence type="ECO:0000256" key="5">
    <source>
        <dbReference type="ARBA" id="ARBA00022806"/>
    </source>
</evidence>
<feature type="compositionally biased region" description="Basic and acidic residues" evidence="16">
    <location>
        <begin position="536"/>
        <end position="554"/>
    </location>
</feature>
<evidence type="ECO:0000256" key="2">
    <source>
        <dbReference type="ARBA" id="ARBA00022741"/>
    </source>
</evidence>
<keyword evidence="8" id="KW-0238">DNA-binding</keyword>
<keyword evidence="2 15" id="KW-0547">Nucleotide-binding</keyword>
<keyword evidence="3" id="KW-0227">DNA damage</keyword>
<evidence type="ECO:0000256" key="16">
    <source>
        <dbReference type="SAM" id="MobiDB-lite"/>
    </source>
</evidence>
<evidence type="ECO:0000259" key="17">
    <source>
        <dbReference type="PROSITE" id="PS51198"/>
    </source>
</evidence>
<evidence type="ECO:0000256" key="9">
    <source>
        <dbReference type="ARBA" id="ARBA00023204"/>
    </source>
</evidence>
<sequence>MSERGKPVISAETRTNQARAADPNLSIWVSANAGSGKTFVLTRRVLRLLLAGATPQSILCLTYTKAAAAEMRGRIAKELARWAILPEPDLVRELKDIEGSAYRPALIERARTLFAQALETPGGLKIVTIHAFCESVLHRFPLEAGVPFDFKVIEDEERIQLLTQTREAVLAQGLRGEGATAAVETLFGLLSDFALGDAIELALTDGRKLKAVLADIPRAKANLGRLVGHDGVGSAQLQHRLTSESLLTPEGIREIVRLFGGDPSGNNRFVDLLARLDPAALDGGQLRTAFLTDKGTARKLLTAKQQADRPDILARLEAEQDRVSKLVDALSTALLVERSEALLDVVALIASRYQAHKRARSLLDFDDLVEKLGDLLENPDAGPWVQYKLDTGIDHILVDESQDTNPEQWRVVRAIADEFFNGAGDVTRLRSLFAVGDQKQSIYSFQGAEPTLFGETGDLFRRRAAEVEVPFLPLRLHMSFRTLPEVLRAVDKVSDDPNIQNALLESDKVHHDTSRPTNGGSVWLWPPLQQGTATGDAREWPVEPAEGGEKTAPRQVAERIAREIKGWIDSKRPLTNRGRPVRPNDVLILVQSRGAMFQEVIRALRQAGLPTPGADRLAVSDHIAVLDLLALCDVLLNPADNLQLAALLRSPLFDIDEDELFALAQPRDRGRTLWQALEAAVTPGCVEAHRALARWRGELDFERPFEFLTQVLYAEGGLRRFHARLGEEVDEVFAELLELALAHEQGPQPSLQGFVVAMRQSAVSIKRELAEAGNGVRVMTVHGAKGLEAPIVILADAASKPQGNQVNRPVYLLTEAPGPLLVHASGSKSHVPGSLSVKSQVETNLAKEYWRRLYVAMTRAEDELYVTGALTPAAKAERQLEGTWYQAIERALRAEAEIVHDAEGQETALIYPRERVAPQPVKSLTSPVPAASLPQAFAAVPAPRPVPLVSPSSARGHVRPVAALDSLAQQARDAEAARREGIALHALLQHLGRVDRALWPAIVPKALMALLPEAAGQHERIGAKAMSILTRPELAGIFAPNSRAEVPFLVEACRDGAPIRLAGRIDRLVIDDSRLMVIDYKSDMSVPGGPGDVPGPYLTQLGLYALVASQLFPDRSVEAAILWTGLESLMILPSDLLVEAAKGFTLR</sequence>
<evidence type="ECO:0000259" key="18">
    <source>
        <dbReference type="PROSITE" id="PS51217"/>
    </source>
</evidence>
<dbReference type="InterPro" id="IPR011604">
    <property type="entry name" value="PDDEXK-like_dom_sf"/>
</dbReference>
<dbReference type="InterPro" id="IPR014151">
    <property type="entry name" value="DNA_helicase_AddA"/>
</dbReference>
<evidence type="ECO:0000313" key="20">
    <source>
        <dbReference type="Proteomes" id="UP001161406"/>
    </source>
</evidence>
<keyword evidence="9" id="KW-0234">DNA repair</keyword>
<evidence type="ECO:0000256" key="13">
    <source>
        <dbReference type="ARBA" id="ARBA00034923"/>
    </source>
</evidence>
<protein>
    <recommendedName>
        <fullName evidence="12">DNA 3'-5' helicase</fullName>
        <ecNumber evidence="12">5.6.2.4</ecNumber>
    </recommendedName>
    <alternativeName>
        <fullName evidence="13">DNA 3'-5' helicase II</fullName>
    </alternativeName>
</protein>
<proteinExistence type="predicted"/>
<dbReference type="SUPFAM" id="SSF52540">
    <property type="entry name" value="P-loop containing nucleoside triphosphate hydrolases"/>
    <property type="match status" value="1"/>
</dbReference>
<dbReference type="SUPFAM" id="SSF52980">
    <property type="entry name" value="Restriction endonuclease-like"/>
    <property type="match status" value="1"/>
</dbReference>
<dbReference type="Gene3D" id="1.10.486.10">
    <property type="entry name" value="PCRA, domain 4"/>
    <property type="match status" value="1"/>
</dbReference>
<feature type="domain" description="UvrD-like helicase ATP-binding" evidence="17">
    <location>
        <begin position="10"/>
        <end position="483"/>
    </location>
</feature>
<dbReference type="NCBIfam" id="TIGR02784">
    <property type="entry name" value="addA_alphas"/>
    <property type="match status" value="1"/>
</dbReference>
<feature type="domain" description="UvrD-like helicase C-terminal" evidence="18">
    <location>
        <begin position="501"/>
        <end position="786"/>
    </location>
</feature>
<evidence type="ECO:0000256" key="11">
    <source>
        <dbReference type="ARBA" id="ARBA00034617"/>
    </source>
</evidence>
<dbReference type="Gene3D" id="3.90.320.10">
    <property type="match status" value="1"/>
</dbReference>
<keyword evidence="1" id="KW-0540">Nuclease</keyword>
<dbReference type="Gene3D" id="3.40.50.300">
    <property type="entry name" value="P-loop containing nucleotide triphosphate hydrolases"/>
    <property type="match status" value="4"/>
</dbReference>
<evidence type="ECO:0000256" key="14">
    <source>
        <dbReference type="ARBA" id="ARBA00048988"/>
    </source>
</evidence>
<dbReference type="EMBL" id="BSNG01000004">
    <property type="protein sequence ID" value="GLQ12362.1"/>
    <property type="molecule type" value="Genomic_DNA"/>
</dbReference>
<keyword evidence="4 15" id="KW-0378">Hydrolase</keyword>
<dbReference type="Pfam" id="PF00580">
    <property type="entry name" value="UvrD-helicase"/>
    <property type="match status" value="1"/>
</dbReference>